<organism evidence="1">
    <name type="scientific">bioreactor metagenome</name>
    <dbReference type="NCBI Taxonomy" id="1076179"/>
    <lineage>
        <taxon>unclassified sequences</taxon>
        <taxon>metagenomes</taxon>
        <taxon>ecological metagenomes</taxon>
    </lineage>
</organism>
<name>A0A645HC52_9ZZZZ</name>
<protein>
    <submittedName>
        <fullName evidence="1">Uncharacterized protein</fullName>
    </submittedName>
</protein>
<gene>
    <name evidence="1" type="ORF">SDC9_184118</name>
</gene>
<comment type="caution">
    <text evidence="1">The sequence shown here is derived from an EMBL/GenBank/DDBJ whole genome shotgun (WGS) entry which is preliminary data.</text>
</comment>
<accession>A0A645HC52</accession>
<reference evidence="1" key="1">
    <citation type="submission" date="2019-08" db="EMBL/GenBank/DDBJ databases">
        <authorList>
            <person name="Kucharzyk K."/>
            <person name="Murdoch R.W."/>
            <person name="Higgins S."/>
            <person name="Loffler F."/>
        </authorList>
    </citation>
    <scope>NUCLEOTIDE SEQUENCE</scope>
</reference>
<dbReference type="AlphaFoldDB" id="A0A645HC52"/>
<sequence length="57" mass="6546">MGFYDKVLTLITCVYDHDDWRYTLQAKMMHTDEVAAYLALHPDIASLGEIIGNPEPY</sequence>
<dbReference type="EMBL" id="VSSQ01090822">
    <property type="protein sequence ID" value="MPN36608.1"/>
    <property type="molecule type" value="Genomic_DNA"/>
</dbReference>
<proteinExistence type="predicted"/>
<evidence type="ECO:0000313" key="1">
    <source>
        <dbReference type="EMBL" id="MPN36608.1"/>
    </source>
</evidence>